<comment type="caution">
    <text evidence="8">The sequence shown here is derived from an EMBL/GenBank/DDBJ whole genome shotgun (WGS) entry which is preliminary data.</text>
</comment>
<keyword evidence="9" id="KW-1185">Reference proteome</keyword>
<keyword evidence="2" id="KW-0812">Transmembrane</keyword>
<dbReference type="VEuPathDB" id="FungiDB:MMYC01_205397"/>
<sequence length="366" mass="39203">MGKTNSEHSLPGFARVAPSIYIQDSQVSFGDQQTGLGPSPSFAPSLSSLPSRPARELSARSSQTSPPDLIIITSWTGAAIKHVAKYTASYNVLYPGVPILVITTVVTDLVVRSTKQKLKTLAPAVDYLLSAPAPPPAPHAHSHHGIPYFQQQQQQQHYQPPSTLRFASILLHAFSEGGLHKAVCLARAYLAATRQGARLPVEAFVLDSTPGTADFGRAATAFRRSLPRQSSRAARALGRPLAAGVGDELVWWPDVHAHALDSSRTAGAAAAPRPEGLEGDDQEDSPDGGPPPGVGSLMVRFKRTAHCAHARGEVNGRVYWAAVRKTWEAREDGGLGLGLGLSRRLSLDSLCDWGEDADERDRGNWL</sequence>
<keyword evidence="3" id="KW-1133">Transmembrane helix</keyword>
<dbReference type="PANTHER" id="PTHR12265:SF30">
    <property type="entry name" value="TRANSMEMBRANE PROTEIN 53"/>
    <property type="match status" value="1"/>
</dbReference>
<reference evidence="8 9" key="1">
    <citation type="journal article" date="2016" name="Genome Announc.">
        <title>Genome Sequence of Madurella mycetomatis mm55, Isolated from a Human Mycetoma Case in Sudan.</title>
        <authorList>
            <person name="Smit S."/>
            <person name="Derks M.F."/>
            <person name="Bervoets S."/>
            <person name="Fahal A."/>
            <person name="van Leeuwen W."/>
            <person name="van Belkum A."/>
            <person name="van de Sande W.W."/>
        </authorList>
    </citation>
    <scope>NUCLEOTIDE SEQUENCE [LARGE SCALE GENOMIC DNA]</scope>
    <source>
        <strain evidence="9">mm55</strain>
    </source>
</reference>
<evidence type="ECO:0000256" key="7">
    <source>
        <dbReference type="SAM" id="MobiDB-lite"/>
    </source>
</evidence>
<protein>
    <submittedName>
        <fullName evidence="8">Uncharacterized protein</fullName>
    </submittedName>
</protein>
<evidence type="ECO:0000256" key="4">
    <source>
        <dbReference type="ARBA" id="ARBA00023136"/>
    </source>
</evidence>
<evidence type="ECO:0000256" key="1">
    <source>
        <dbReference type="ARBA" id="ARBA00004126"/>
    </source>
</evidence>
<dbReference type="GO" id="GO:0031965">
    <property type="term" value="C:nuclear membrane"/>
    <property type="evidence" value="ECO:0007669"/>
    <property type="project" value="UniProtKB-SubCell"/>
</dbReference>
<evidence type="ECO:0000256" key="6">
    <source>
        <dbReference type="ARBA" id="ARBA00037847"/>
    </source>
</evidence>
<comment type="subcellular location">
    <subcellularLocation>
        <location evidence="6">Endomembrane system</location>
        <topology evidence="6">Single-pass membrane protein</topology>
    </subcellularLocation>
    <subcellularLocation>
        <location evidence="1">Nucleus membrane</location>
    </subcellularLocation>
</comment>
<dbReference type="Pfam" id="PF05705">
    <property type="entry name" value="DUF829"/>
    <property type="match status" value="1"/>
</dbReference>
<feature type="compositionally biased region" description="Acidic residues" evidence="7">
    <location>
        <begin position="277"/>
        <end position="286"/>
    </location>
</feature>
<name>A0A175W293_9PEZI</name>
<feature type="region of interest" description="Disordered" evidence="7">
    <location>
        <begin position="263"/>
        <end position="297"/>
    </location>
</feature>
<dbReference type="EMBL" id="LCTW02000177">
    <property type="protein sequence ID" value="KXX77104.1"/>
    <property type="molecule type" value="Genomic_DNA"/>
</dbReference>
<accession>A0A175W293</accession>
<evidence type="ECO:0000313" key="9">
    <source>
        <dbReference type="Proteomes" id="UP000078237"/>
    </source>
</evidence>
<evidence type="ECO:0000313" key="8">
    <source>
        <dbReference type="EMBL" id="KXX77104.1"/>
    </source>
</evidence>
<gene>
    <name evidence="8" type="ORF">MMYC01_205397</name>
</gene>
<dbReference type="AlphaFoldDB" id="A0A175W293"/>
<evidence type="ECO:0000256" key="3">
    <source>
        <dbReference type="ARBA" id="ARBA00022989"/>
    </source>
</evidence>
<dbReference type="Proteomes" id="UP000078237">
    <property type="component" value="Unassembled WGS sequence"/>
</dbReference>
<organism evidence="8 9">
    <name type="scientific">Madurella mycetomatis</name>
    <dbReference type="NCBI Taxonomy" id="100816"/>
    <lineage>
        <taxon>Eukaryota</taxon>
        <taxon>Fungi</taxon>
        <taxon>Dikarya</taxon>
        <taxon>Ascomycota</taxon>
        <taxon>Pezizomycotina</taxon>
        <taxon>Sordariomycetes</taxon>
        <taxon>Sordariomycetidae</taxon>
        <taxon>Sordariales</taxon>
        <taxon>Sordariales incertae sedis</taxon>
        <taxon>Madurella</taxon>
    </lineage>
</organism>
<keyword evidence="4" id="KW-0472">Membrane</keyword>
<feature type="compositionally biased region" description="Low complexity" evidence="7">
    <location>
        <begin position="35"/>
        <end position="52"/>
    </location>
</feature>
<evidence type="ECO:0000256" key="5">
    <source>
        <dbReference type="ARBA" id="ARBA00023242"/>
    </source>
</evidence>
<evidence type="ECO:0000256" key="2">
    <source>
        <dbReference type="ARBA" id="ARBA00022692"/>
    </source>
</evidence>
<dbReference type="OrthoDB" id="77878at2759"/>
<dbReference type="InterPro" id="IPR008547">
    <property type="entry name" value="DUF829_TMEM53"/>
</dbReference>
<dbReference type="PANTHER" id="PTHR12265">
    <property type="entry name" value="TRANSMEMBRANE PROTEIN 53"/>
    <property type="match status" value="1"/>
</dbReference>
<feature type="region of interest" description="Disordered" evidence="7">
    <location>
        <begin position="29"/>
        <end position="63"/>
    </location>
</feature>
<keyword evidence="5" id="KW-0539">Nucleus</keyword>
<proteinExistence type="predicted"/>